<dbReference type="AlphaFoldDB" id="A0A3P6F4Q8"/>
<evidence type="ECO:0000259" key="2">
    <source>
        <dbReference type="Pfam" id="PF14432"/>
    </source>
</evidence>
<reference evidence="3" key="1">
    <citation type="submission" date="2018-11" db="EMBL/GenBank/DDBJ databases">
        <authorList>
            <consortium name="Genoscope - CEA"/>
            <person name="William W."/>
        </authorList>
    </citation>
    <scope>NUCLEOTIDE SEQUENCE</scope>
</reference>
<sequence length="204" mass="23522">MSLESAFSMSFYSFSKAITFKREALSFHRIITCGAKAITGDGEVEPQKKISSNLKRVYYKNEEIETQVKYSTHNGSRVIARRLSIMDRSKAIAKLKSLGKEVRNAGYAPETKTIIPLFSCSEEAKEKALMHHIKRLAIAFGLLNMSPETTLRVMKNLRICGDCHNFMKILSSIEDRNTRKYLIVRDNKRFHHFRVVTCSCRDYW</sequence>
<evidence type="ECO:0000256" key="1">
    <source>
        <dbReference type="ARBA" id="ARBA00006643"/>
    </source>
</evidence>
<comment type="similarity">
    <text evidence="1">Belongs to the PPR family. PCMP-H subfamily.</text>
</comment>
<organism evidence="3">
    <name type="scientific">Brassica oleracea</name>
    <name type="common">Wild cabbage</name>
    <dbReference type="NCBI Taxonomy" id="3712"/>
    <lineage>
        <taxon>Eukaryota</taxon>
        <taxon>Viridiplantae</taxon>
        <taxon>Streptophyta</taxon>
        <taxon>Embryophyta</taxon>
        <taxon>Tracheophyta</taxon>
        <taxon>Spermatophyta</taxon>
        <taxon>Magnoliopsida</taxon>
        <taxon>eudicotyledons</taxon>
        <taxon>Gunneridae</taxon>
        <taxon>Pentapetalae</taxon>
        <taxon>rosids</taxon>
        <taxon>malvids</taxon>
        <taxon>Brassicales</taxon>
        <taxon>Brassicaceae</taxon>
        <taxon>Brassiceae</taxon>
        <taxon>Brassica</taxon>
    </lineage>
</organism>
<accession>A0A3P6F4Q8</accession>
<name>A0A3P6F4Q8_BRAOL</name>
<gene>
    <name evidence="3" type="ORF">BOLC5T32313H</name>
</gene>
<protein>
    <recommendedName>
        <fullName evidence="2">DYW domain-containing protein</fullName>
    </recommendedName>
</protein>
<dbReference type="Pfam" id="PF14432">
    <property type="entry name" value="DYW_deaminase"/>
    <property type="match status" value="1"/>
</dbReference>
<dbReference type="InterPro" id="IPR032867">
    <property type="entry name" value="DYW_dom"/>
</dbReference>
<evidence type="ECO:0000313" key="3">
    <source>
        <dbReference type="EMBL" id="VDD44766.1"/>
    </source>
</evidence>
<dbReference type="GO" id="GO:0008270">
    <property type="term" value="F:zinc ion binding"/>
    <property type="evidence" value="ECO:0007669"/>
    <property type="project" value="InterPro"/>
</dbReference>
<dbReference type="EMBL" id="LR031877">
    <property type="protein sequence ID" value="VDD44766.1"/>
    <property type="molecule type" value="Genomic_DNA"/>
</dbReference>
<feature type="domain" description="DYW" evidence="2">
    <location>
        <begin position="106"/>
        <end position="204"/>
    </location>
</feature>
<proteinExistence type="inferred from homology"/>